<dbReference type="PANTHER" id="PTHR13403">
    <property type="entry name" value="SNURPORTIN1 RNUT1 PROTEIN RNA, U TRANSPORTER 1"/>
    <property type="match status" value="1"/>
</dbReference>
<comment type="function">
    <text evidence="1">Functions as an U snRNP-specific nuclear import adapter. Involved in the trimethylguanosine (m3G)-cap-dependent nuclear import of U snRNPs. Binds specifically to the terminal m3G-cap U snRNAs.</text>
</comment>
<feature type="compositionally biased region" description="Polar residues" evidence="10">
    <location>
        <begin position="123"/>
        <end position="136"/>
    </location>
</feature>
<organism evidence="12 13">
    <name type="scientific">Thelephora terrestris</name>
    <dbReference type="NCBI Taxonomy" id="56493"/>
    <lineage>
        <taxon>Eukaryota</taxon>
        <taxon>Fungi</taxon>
        <taxon>Dikarya</taxon>
        <taxon>Basidiomycota</taxon>
        <taxon>Agaricomycotina</taxon>
        <taxon>Agaricomycetes</taxon>
        <taxon>Thelephorales</taxon>
        <taxon>Thelephoraceae</taxon>
        <taxon>Thelephora</taxon>
    </lineage>
</organism>
<evidence type="ECO:0000256" key="8">
    <source>
        <dbReference type="ARBA" id="ARBA00022884"/>
    </source>
</evidence>
<proteinExistence type="inferred from homology"/>
<evidence type="ECO:0000313" key="13">
    <source>
        <dbReference type="Proteomes" id="UP000736335"/>
    </source>
</evidence>
<accession>A0A9P6LA32</accession>
<comment type="subcellular location">
    <subcellularLocation>
        <location evidence="3">Cytoplasm</location>
    </subcellularLocation>
    <subcellularLocation>
        <location evidence="2">Nucleus</location>
    </subcellularLocation>
</comment>
<keyword evidence="8" id="KW-0694">RNA-binding</keyword>
<dbReference type="GO" id="GO:0003723">
    <property type="term" value="F:RNA binding"/>
    <property type="evidence" value="ECO:0007669"/>
    <property type="project" value="UniProtKB-KW"/>
</dbReference>
<dbReference type="AlphaFoldDB" id="A0A9P6LA32"/>
<feature type="compositionally biased region" description="Basic residues" evidence="10">
    <location>
        <begin position="137"/>
        <end position="148"/>
    </location>
</feature>
<evidence type="ECO:0000256" key="2">
    <source>
        <dbReference type="ARBA" id="ARBA00004123"/>
    </source>
</evidence>
<keyword evidence="6" id="KW-0813">Transport</keyword>
<dbReference type="InterPro" id="IPR047857">
    <property type="entry name" value="Snurportin1_C"/>
</dbReference>
<feature type="compositionally biased region" description="Polar residues" evidence="10">
    <location>
        <begin position="10"/>
        <end position="20"/>
    </location>
</feature>
<comment type="caution">
    <text evidence="12">The sequence shown here is derived from an EMBL/GenBank/DDBJ whole genome shotgun (WGS) entry which is preliminary data.</text>
</comment>
<name>A0A9P6LA32_9AGAM</name>
<reference evidence="12" key="1">
    <citation type="journal article" date="2020" name="Nat. Commun.">
        <title>Large-scale genome sequencing of mycorrhizal fungi provides insights into the early evolution of symbiotic traits.</title>
        <authorList>
            <person name="Miyauchi S."/>
            <person name="Kiss E."/>
            <person name="Kuo A."/>
            <person name="Drula E."/>
            <person name="Kohler A."/>
            <person name="Sanchez-Garcia M."/>
            <person name="Morin E."/>
            <person name="Andreopoulos B."/>
            <person name="Barry K.W."/>
            <person name="Bonito G."/>
            <person name="Buee M."/>
            <person name="Carver A."/>
            <person name="Chen C."/>
            <person name="Cichocki N."/>
            <person name="Clum A."/>
            <person name="Culley D."/>
            <person name="Crous P.W."/>
            <person name="Fauchery L."/>
            <person name="Girlanda M."/>
            <person name="Hayes R.D."/>
            <person name="Keri Z."/>
            <person name="LaButti K."/>
            <person name="Lipzen A."/>
            <person name="Lombard V."/>
            <person name="Magnuson J."/>
            <person name="Maillard F."/>
            <person name="Murat C."/>
            <person name="Nolan M."/>
            <person name="Ohm R.A."/>
            <person name="Pangilinan J."/>
            <person name="Pereira M.F."/>
            <person name="Perotto S."/>
            <person name="Peter M."/>
            <person name="Pfister S."/>
            <person name="Riley R."/>
            <person name="Sitrit Y."/>
            <person name="Stielow J.B."/>
            <person name="Szollosi G."/>
            <person name="Zifcakova L."/>
            <person name="Stursova M."/>
            <person name="Spatafora J.W."/>
            <person name="Tedersoo L."/>
            <person name="Vaario L.M."/>
            <person name="Yamada A."/>
            <person name="Yan M."/>
            <person name="Wang P."/>
            <person name="Xu J."/>
            <person name="Bruns T."/>
            <person name="Baldrian P."/>
            <person name="Vilgalys R."/>
            <person name="Dunand C."/>
            <person name="Henrissat B."/>
            <person name="Grigoriev I.V."/>
            <person name="Hibbett D."/>
            <person name="Nagy L.G."/>
            <person name="Martin F.M."/>
        </authorList>
    </citation>
    <scope>NUCLEOTIDE SEQUENCE</scope>
    <source>
        <strain evidence="12">UH-Tt-Lm1</strain>
    </source>
</reference>
<keyword evidence="9" id="KW-0539">Nucleus</keyword>
<gene>
    <name evidence="12" type="ORF">BJ322DRAFT_654337</name>
</gene>
<evidence type="ECO:0000256" key="9">
    <source>
        <dbReference type="ARBA" id="ARBA00023242"/>
    </source>
</evidence>
<evidence type="ECO:0000256" key="3">
    <source>
        <dbReference type="ARBA" id="ARBA00004496"/>
    </source>
</evidence>
<feature type="region of interest" description="Disordered" evidence="10">
    <location>
        <begin position="116"/>
        <end position="164"/>
    </location>
</feature>
<sequence length="472" mass="52027">MPLDRRSFKSPPTSLTSVRESQAARRAQALEDQRRRREQRHDSARQLDILSDLNLGLSDDEDDDNPEPQIIHGGISQFASLLPPSPFSNSPDKQPPYNSQAESVSGAIAGLHVPVRQPDDQTNDVQQIPPQPSSTGVKKKKKAKRRLKPQSPPKTVQLPINSTSAKASGKNQWANRCMYAELLELNPGPALNPQIDVEDGLPDDLDTGAWVAISGVPVGKRCLAVTYSSSGVTGTVPNTVLRSRLVGKHILPAFPSILPQNTVLDCILDQNWIQNGILHVLDVIKWKGQDIGDCETLFRFWWRDTRMQELLATNPNTISEFAWATAQPNGQSTSTHMFPYPMTFVPIPYHSNTSLPNLLSTIIPMARSPRRISIIPRLSSIPSATEGEMQVDAQSPIIGVSQVQRTEVQVQSEGLLLYFSQASYEPGTSPLSTWVPIQFEGVSVLDLFERLVQKRLKIGMSGAGANEVEMDI</sequence>
<feature type="region of interest" description="Disordered" evidence="10">
    <location>
        <begin position="1"/>
        <end position="102"/>
    </location>
</feature>
<dbReference type="GO" id="GO:0061015">
    <property type="term" value="P:snRNA import into nucleus"/>
    <property type="evidence" value="ECO:0007669"/>
    <property type="project" value="InterPro"/>
</dbReference>
<protein>
    <recommendedName>
        <fullName evidence="5">Snurportin-1</fullName>
    </recommendedName>
</protein>
<dbReference type="GO" id="GO:0005634">
    <property type="term" value="C:nucleus"/>
    <property type="evidence" value="ECO:0007669"/>
    <property type="project" value="UniProtKB-SubCell"/>
</dbReference>
<evidence type="ECO:0000256" key="6">
    <source>
        <dbReference type="ARBA" id="ARBA00022448"/>
    </source>
</evidence>
<evidence type="ECO:0000256" key="4">
    <source>
        <dbReference type="ARBA" id="ARBA00007540"/>
    </source>
</evidence>
<reference evidence="12" key="2">
    <citation type="submission" date="2020-11" db="EMBL/GenBank/DDBJ databases">
        <authorList>
            <consortium name="DOE Joint Genome Institute"/>
            <person name="Kuo A."/>
            <person name="Miyauchi S."/>
            <person name="Kiss E."/>
            <person name="Drula E."/>
            <person name="Kohler A."/>
            <person name="Sanchez-Garcia M."/>
            <person name="Andreopoulos B."/>
            <person name="Barry K.W."/>
            <person name="Bonito G."/>
            <person name="Buee M."/>
            <person name="Carver A."/>
            <person name="Chen C."/>
            <person name="Cichocki N."/>
            <person name="Clum A."/>
            <person name="Culley D."/>
            <person name="Crous P.W."/>
            <person name="Fauchery L."/>
            <person name="Girlanda M."/>
            <person name="Hayes R."/>
            <person name="Keri Z."/>
            <person name="Labutti K."/>
            <person name="Lipzen A."/>
            <person name="Lombard V."/>
            <person name="Magnuson J."/>
            <person name="Maillard F."/>
            <person name="Morin E."/>
            <person name="Murat C."/>
            <person name="Nolan M."/>
            <person name="Ohm R."/>
            <person name="Pangilinan J."/>
            <person name="Pereira M."/>
            <person name="Perotto S."/>
            <person name="Peter M."/>
            <person name="Riley R."/>
            <person name="Sitrit Y."/>
            <person name="Stielow B."/>
            <person name="Szollosi G."/>
            <person name="Zifcakova L."/>
            <person name="Stursova M."/>
            <person name="Spatafora J.W."/>
            <person name="Tedersoo L."/>
            <person name="Vaario L.-M."/>
            <person name="Yamada A."/>
            <person name="Yan M."/>
            <person name="Wang P."/>
            <person name="Xu J."/>
            <person name="Bruns T."/>
            <person name="Baldrian P."/>
            <person name="Vilgalys R."/>
            <person name="Henrissat B."/>
            <person name="Grigoriev I.V."/>
            <person name="Hibbett D."/>
            <person name="Nagy L.G."/>
            <person name="Martin F.M."/>
        </authorList>
    </citation>
    <scope>NUCLEOTIDE SEQUENCE</scope>
    <source>
        <strain evidence="12">UH-Tt-Lm1</strain>
    </source>
</reference>
<dbReference type="Proteomes" id="UP000736335">
    <property type="component" value="Unassembled WGS sequence"/>
</dbReference>
<dbReference type="InterPro" id="IPR017336">
    <property type="entry name" value="Snurportin-1"/>
</dbReference>
<dbReference type="Gene3D" id="3.30.470.30">
    <property type="entry name" value="DNA ligase/mRNA capping enzyme"/>
    <property type="match status" value="1"/>
</dbReference>
<keyword evidence="7" id="KW-0963">Cytoplasm</keyword>
<dbReference type="OrthoDB" id="10003593at2759"/>
<dbReference type="PANTHER" id="PTHR13403:SF6">
    <property type="entry name" value="SNURPORTIN-1"/>
    <property type="match status" value="1"/>
</dbReference>
<evidence type="ECO:0000259" key="11">
    <source>
        <dbReference type="Pfam" id="PF21974"/>
    </source>
</evidence>
<evidence type="ECO:0000256" key="10">
    <source>
        <dbReference type="SAM" id="MobiDB-lite"/>
    </source>
</evidence>
<dbReference type="EMBL" id="WIUZ02000004">
    <property type="protein sequence ID" value="KAF9788690.1"/>
    <property type="molecule type" value="Genomic_DNA"/>
</dbReference>
<evidence type="ECO:0000256" key="7">
    <source>
        <dbReference type="ARBA" id="ARBA00022490"/>
    </source>
</evidence>
<keyword evidence="13" id="KW-1185">Reference proteome</keyword>
<dbReference type="GO" id="GO:0005737">
    <property type="term" value="C:cytoplasm"/>
    <property type="evidence" value="ECO:0007669"/>
    <property type="project" value="UniProtKB-SubCell"/>
</dbReference>
<comment type="similarity">
    <text evidence="4">Belongs to the snurportin family.</text>
</comment>
<evidence type="ECO:0000256" key="5">
    <source>
        <dbReference type="ARBA" id="ARBA00016034"/>
    </source>
</evidence>
<feature type="compositionally biased region" description="Basic and acidic residues" evidence="10">
    <location>
        <begin position="28"/>
        <end position="45"/>
    </location>
</feature>
<feature type="domain" description="Snurportin-1 m3G cap-binding" evidence="11">
    <location>
        <begin position="201"/>
        <end position="310"/>
    </location>
</feature>
<dbReference type="Pfam" id="PF21974">
    <property type="entry name" value="SPN1_m3Gcap_bd"/>
    <property type="match status" value="1"/>
</dbReference>
<evidence type="ECO:0000313" key="12">
    <source>
        <dbReference type="EMBL" id="KAF9788690.1"/>
    </source>
</evidence>
<evidence type="ECO:0000256" key="1">
    <source>
        <dbReference type="ARBA" id="ARBA00003975"/>
    </source>
</evidence>